<sequence>MYKISVMVFLCLCCFITTKPLHRNQQSNMSHTLVSGNQSARFVDDYDLGFSDQSKDSISAGRGIRLFQYPPMQNEQTAKREDTTMKPKKAQTKRLSRSTPTLPSTAATKNFVQLWGLSVGDEKLKPRARDVVDAQAEERPAGDGLEAEQEESDEDNQEAAERDEDEPREEALTEDVKPVPRITTAEPELRLEKETLREDDVERDDSEEDDNVIGGRDKSGNGDAARDDADVLGFKSLMTPKSLVGEELQGRQEEGGNDEVTYANNWQDTRREEWRSALARAGIMSNPLSDYYPSNTKNLSTVCILKSSIVNFPKVFKWLHKMILNITYHQRPVFTELRRELYDFGKSEMCHTTDMTDWEKYQLCALMRNQRMEYMIPHYPLHQVGYRLLFKAKRD</sequence>
<evidence type="ECO:0000313" key="3">
    <source>
        <dbReference type="EMBL" id="BFF92160.1"/>
    </source>
</evidence>
<evidence type="ECO:0000256" key="1">
    <source>
        <dbReference type="SAM" id="MobiDB-lite"/>
    </source>
</evidence>
<feature type="region of interest" description="Disordered" evidence="1">
    <location>
        <begin position="70"/>
        <end position="104"/>
    </location>
</feature>
<dbReference type="EMBL" id="AP029263">
    <property type="protein sequence ID" value="BFF92160.1"/>
    <property type="molecule type" value="Genomic_DNA"/>
</dbReference>
<organism evidence="3 4">
    <name type="scientific">Drosophila madeirensis</name>
    <name type="common">Fruit fly</name>
    <dbReference type="NCBI Taxonomy" id="30013"/>
    <lineage>
        <taxon>Eukaryota</taxon>
        <taxon>Metazoa</taxon>
        <taxon>Ecdysozoa</taxon>
        <taxon>Arthropoda</taxon>
        <taxon>Hexapoda</taxon>
        <taxon>Insecta</taxon>
        <taxon>Pterygota</taxon>
        <taxon>Neoptera</taxon>
        <taxon>Endopterygota</taxon>
        <taxon>Diptera</taxon>
        <taxon>Brachycera</taxon>
        <taxon>Muscomorpha</taxon>
        <taxon>Ephydroidea</taxon>
        <taxon>Drosophilidae</taxon>
        <taxon>Drosophila</taxon>
        <taxon>Sophophora</taxon>
    </lineage>
</organism>
<feature type="compositionally biased region" description="Basic and acidic residues" evidence="1">
    <location>
        <begin position="126"/>
        <end position="141"/>
    </location>
</feature>
<feature type="compositionally biased region" description="Basic residues" evidence="1">
    <location>
        <begin position="86"/>
        <end position="96"/>
    </location>
</feature>
<feature type="compositionally biased region" description="Acidic residues" evidence="1">
    <location>
        <begin position="201"/>
        <end position="211"/>
    </location>
</feature>
<gene>
    <name evidence="3" type="ORF">DMAD_10282</name>
</gene>
<evidence type="ECO:0000313" key="4">
    <source>
        <dbReference type="Proteomes" id="UP001500889"/>
    </source>
</evidence>
<feature type="region of interest" description="Disordered" evidence="1">
    <location>
        <begin position="126"/>
        <end position="226"/>
    </location>
</feature>
<dbReference type="Proteomes" id="UP001500889">
    <property type="component" value="Chromosome O"/>
</dbReference>
<feature type="chain" id="PRO_5043381256" evidence="2">
    <location>
        <begin position="19"/>
        <end position="395"/>
    </location>
</feature>
<keyword evidence="2" id="KW-0732">Signal</keyword>
<feature type="compositionally biased region" description="Basic and acidic residues" evidence="1">
    <location>
        <begin position="169"/>
        <end position="178"/>
    </location>
</feature>
<protein>
    <submittedName>
        <fullName evidence="3">Nucleolin-like</fullName>
    </submittedName>
</protein>
<feature type="compositionally biased region" description="Basic and acidic residues" evidence="1">
    <location>
        <begin position="215"/>
        <end position="226"/>
    </location>
</feature>
<proteinExistence type="predicted"/>
<reference evidence="3 4" key="1">
    <citation type="submission" date="2024-02" db="EMBL/GenBank/DDBJ databases">
        <title>A chromosome-level genome assembly of Drosophila madeirensis, a fruit fly species endemic to Madeira island.</title>
        <authorList>
            <person name="Tomihara K."/>
            <person name="Llopart A."/>
            <person name="Yamamoto D."/>
        </authorList>
    </citation>
    <scope>NUCLEOTIDE SEQUENCE [LARGE SCALE GENOMIC DNA]</scope>
    <source>
        <strain evidence="3 4">RF1</strain>
    </source>
</reference>
<keyword evidence="4" id="KW-1185">Reference proteome</keyword>
<name>A0AAU9F914_DROMD</name>
<evidence type="ECO:0000256" key="2">
    <source>
        <dbReference type="SAM" id="SignalP"/>
    </source>
</evidence>
<feature type="signal peptide" evidence="2">
    <location>
        <begin position="1"/>
        <end position="18"/>
    </location>
</feature>
<dbReference type="AlphaFoldDB" id="A0AAU9F914"/>
<accession>A0AAU9F914</accession>
<feature type="compositionally biased region" description="Acidic residues" evidence="1">
    <location>
        <begin position="145"/>
        <end position="168"/>
    </location>
</feature>
<feature type="compositionally biased region" description="Basic and acidic residues" evidence="1">
    <location>
        <begin position="187"/>
        <end position="200"/>
    </location>
</feature>